<name>A0A6G5A773_RHIMP</name>
<organism evidence="2">
    <name type="scientific">Rhipicephalus microplus</name>
    <name type="common">Cattle tick</name>
    <name type="synonym">Boophilus microplus</name>
    <dbReference type="NCBI Taxonomy" id="6941"/>
    <lineage>
        <taxon>Eukaryota</taxon>
        <taxon>Metazoa</taxon>
        <taxon>Ecdysozoa</taxon>
        <taxon>Arthropoda</taxon>
        <taxon>Chelicerata</taxon>
        <taxon>Arachnida</taxon>
        <taxon>Acari</taxon>
        <taxon>Parasitiformes</taxon>
        <taxon>Ixodida</taxon>
        <taxon>Ixodoidea</taxon>
        <taxon>Ixodidae</taxon>
        <taxon>Rhipicephalinae</taxon>
        <taxon>Rhipicephalus</taxon>
        <taxon>Boophilus</taxon>
    </lineage>
</organism>
<dbReference type="EMBL" id="GIKN01003820">
    <property type="protein sequence ID" value="NIE46093.1"/>
    <property type="molecule type" value="Transcribed_RNA"/>
</dbReference>
<reference evidence="2" key="1">
    <citation type="submission" date="2020-03" db="EMBL/GenBank/DDBJ databases">
        <title>A transcriptome and proteome of the tick Rhipicephalus microplus shaped by the genetic composition of its hosts and developmental stage.</title>
        <authorList>
            <person name="Garcia G.R."/>
            <person name="Ribeiro J.M.C."/>
            <person name="Maruyama S.R."/>
            <person name="Gardinasse L.G."/>
            <person name="Nelson K."/>
            <person name="Ferreira B.R."/>
            <person name="Andrade T.G."/>
            <person name="Santos I.K.F.M."/>
        </authorList>
    </citation>
    <scope>NUCLEOTIDE SEQUENCE</scope>
    <source>
        <strain evidence="2">NSGR</strain>
        <tissue evidence="2">Salivary glands</tissue>
    </source>
</reference>
<accession>A0A6G5A773</accession>
<dbReference type="AlphaFoldDB" id="A0A6G5A773"/>
<protein>
    <submittedName>
        <fullName evidence="2">Putative conserved secreted protein</fullName>
    </submittedName>
</protein>
<evidence type="ECO:0000256" key="1">
    <source>
        <dbReference type="SAM" id="SignalP"/>
    </source>
</evidence>
<keyword evidence="1" id="KW-0732">Signal</keyword>
<proteinExistence type="predicted"/>
<dbReference type="VEuPathDB" id="VectorBase:LOC119178376"/>
<dbReference type="OrthoDB" id="6492243at2759"/>
<evidence type="ECO:0000313" key="2">
    <source>
        <dbReference type="EMBL" id="NIE46093.1"/>
    </source>
</evidence>
<feature type="chain" id="PRO_5026024890" evidence="1">
    <location>
        <begin position="20"/>
        <end position="146"/>
    </location>
</feature>
<feature type="signal peptide" evidence="1">
    <location>
        <begin position="1"/>
        <end position="19"/>
    </location>
</feature>
<sequence length="146" mass="16379">MKVTLFFVAVALVLTATHGNLQYRQDEVNEDSIYVIPDTTDDTTSPYWKKLLGLILEQLGRGLQQSAEQSPAAYTAEDTAYFAPEDITIEHIRRIAILLNKVADSVEKEKKSTSSTESACQLIVNNILHEYLNTIHAMQYTNESIS</sequence>